<comment type="similarity">
    <text evidence="9">Belongs to the ustYa family.</text>
</comment>
<dbReference type="AlphaFoldDB" id="A0AAN6ZIA1"/>
<evidence type="ECO:0000256" key="10">
    <source>
        <dbReference type="SAM" id="MobiDB-lite"/>
    </source>
</evidence>
<keyword evidence="3" id="KW-0812">Transmembrane</keyword>
<gene>
    <name evidence="11" type="ORF">C8A04DRAFT_15127</name>
</gene>
<feature type="region of interest" description="Disordered" evidence="10">
    <location>
        <begin position="1"/>
        <end position="53"/>
    </location>
</feature>
<evidence type="ECO:0000256" key="1">
    <source>
        <dbReference type="ARBA" id="ARBA00004167"/>
    </source>
</evidence>
<dbReference type="InterPro" id="IPR021765">
    <property type="entry name" value="UstYa-like"/>
</dbReference>
<evidence type="ECO:0000256" key="4">
    <source>
        <dbReference type="ARBA" id="ARBA00022989"/>
    </source>
</evidence>
<name>A0AAN6ZIA1_9PEZI</name>
<reference evidence="11" key="1">
    <citation type="journal article" date="2023" name="Mol. Phylogenet. Evol.">
        <title>Genome-scale phylogeny and comparative genomics of the fungal order Sordariales.</title>
        <authorList>
            <person name="Hensen N."/>
            <person name="Bonometti L."/>
            <person name="Westerberg I."/>
            <person name="Brannstrom I.O."/>
            <person name="Guillou S."/>
            <person name="Cros-Aarteil S."/>
            <person name="Calhoun S."/>
            <person name="Haridas S."/>
            <person name="Kuo A."/>
            <person name="Mondo S."/>
            <person name="Pangilinan J."/>
            <person name="Riley R."/>
            <person name="LaButti K."/>
            <person name="Andreopoulos B."/>
            <person name="Lipzen A."/>
            <person name="Chen C."/>
            <person name="Yan M."/>
            <person name="Daum C."/>
            <person name="Ng V."/>
            <person name="Clum A."/>
            <person name="Steindorff A."/>
            <person name="Ohm R.A."/>
            <person name="Martin F."/>
            <person name="Silar P."/>
            <person name="Natvig D.O."/>
            <person name="Lalanne C."/>
            <person name="Gautier V."/>
            <person name="Ament-Velasquez S.L."/>
            <person name="Kruys A."/>
            <person name="Hutchinson M.I."/>
            <person name="Powell A.J."/>
            <person name="Barry K."/>
            <person name="Miller A.N."/>
            <person name="Grigoriev I.V."/>
            <person name="Debuchy R."/>
            <person name="Gladieux P."/>
            <person name="Hiltunen Thoren M."/>
            <person name="Johannesson H."/>
        </authorList>
    </citation>
    <scope>NUCLEOTIDE SEQUENCE</scope>
    <source>
        <strain evidence="11">CBS 141.50</strain>
    </source>
</reference>
<dbReference type="GO" id="GO:0016491">
    <property type="term" value="F:oxidoreductase activity"/>
    <property type="evidence" value="ECO:0007669"/>
    <property type="project" value="UniProtKB-KW"/>
</dbReference>
<dbReference type="GO" id="GO:0016020">
    <property type="term" value="C:membrane"/>
    <property type="evidence" value="ECO:0007669"/>
    <property type="project" value="UniProtKB-SubCell"/>
</dbReference>
<keyword evidence="4" id="KW-1133">Transmembrane helix</keyword>
<keyword evidence="5" id="KW-0560">Oxidoreductase</keyword>
<evidence type="ECO:0000256" key="2">
    <source>
        <dbReference type="ARBA" id="ARBA00004685"/>
    </source>
</evidence>
<comment type="pathway">
    <text evidence="2">Mycotoxin biosynthesis.</text>
</comment>
<protein>
    <submittedName>
        <fullName evidence="11">Uncharacterized protein</fullName>
    </submittedName>
</protein>
<evidence type="ECO:0000256" key="3">
    <source>
        <dbReference type="ARBA" id="ARBA00022692"/>
    </source>
</evidence>
<evidence type="ECO:0000256" key="7">
    <source>
        <dbReference type="ARBA" id="ARBA00023136"/>
    </source>
</evidence>
<sequence length="251" mass="27413">MSRSQAYEPLRGSEAPSPTDPPSPTQLKDAEEGHAGSGSNFGGDEERAQGAEREAPISLKQAIAPLTTAVKLWFVMSLLLVIVVFIPEWPKDVEVAGDITGFARQISGHITTFVPNPAFVPENGSAFFTDEVQDKWLSIVPKGLGYVQINDTSRYKNLPNPLKSHPDSTFTTSVTHQLHCLHAIVGVVAAYTSNRLDKLPQEGTWHLNHCFDYLRQSIMCCGDMALEGQQTSFPAGFVGSDGWDAIHMCKD</sequence>
<evidence type="ECO:0000256" key="9">
    <source>
        <dbReference type="ARBA" id="ARBA00035112"/>
    </source>
</evidence>
<evidence type="ECO:0000256" key="8">
    <source>
        <dbReference type="ARBA" id="ARBA00023180"/>
    </source>
</evidence>
<accession>A0AAN6ZIA1</accession>
<evidence type="ECO:0000256" key="6">
    <source>
        <dbReference type="ARBA" id="ARBA00023026"/>
    </source>
</evidence>
<dbReference type="Pfam" id="PF11807">
    <property type="entry name" value="UstYa"/>
    <property type="match status" value="1"/>
</dbReference>
<dbReference type="PANTHER" id="PTHR33365">
    <property type="entry name" value="YALI0B05434P"/>
    <property type="match status" value="1"/>
</dbReference>
<dbReference type="Proteomes" id="UP001302676">
    <property type="component" value="Unassembled WGS sequence"/>
</dbReference>
<keyword evidence="6" id="KW-0843">Virulence</keyword>
<keyword evidence="8" id="KW-0325">Glycoprotein</keyword>
<evidence type="ECO:0000256" key="5">
    <source>
        <dbReference type="ARBA" id="ARBA00023002"/>
    </source>
</evidence>
<feature type="compositionally biased region" description="Basic and acidic residues" evidence="10">
    <location>
        <begin position="44"/>
        <end position="53"/>
    </location>
</feature>
<dbReference type="RefSeq" id="XP_062633611.1">
    <property type="nucleotide sequence ID" value="XM_062778370.1"/>
</dbReference>
<reference evidence="11" key="2">
    <citation type="submission" date="2023-05" db="EMBL/GenBank/DDBJ databases">
        <authorList>
            <consortium name="Lawrence Berkeley National Laboratory"/>
            <person name="Steindorff A."/>
            <person name="Hensen N."/>
            <person name="Bonometti L."/>
            <person name="Westerberg I."/>
            <person name="Brannstrom I.O."/>
            <person name="Guillou S."/>
            <person name="Cros-Aarteil S."/>
            <person name="Calhoun S."/>
            <person name="Haridas S."/>
            <person name="Kuo A."/>
            <person name="Mondo S."/>
            <person name="Pangilinan J."/>
            <person name="Riley R."/>
            <person name="Labutti K."/>
            <person name="Andreopoulos B."/>
            <person name="Lipzen A."/>
            <person name="Chen C."/>
            <person name="Yanf M."/>
            <person name="Daum C."/>
            <person name="Ng V."/>
            <person name="Clum A."/>
            <person name="Ohm R."/>
            <person name="Martin F."/>
            <person name="Silar P."/>
            <person name="Natvig D."/>
            <person name="Lalanne C."/>
            <person name="Gautier V."/>
            <person name="Ament-Velasquez S.L."/>
            <person name="Kruys A."/>
            <person name="Hutchinson M.I."/>
            <person name="Powell A.J."/>
            <person name="Barry K."/>
            <person name="Miller A.N."/>
            <person name="Grigoriev I.V."/>
            <person name="Debuchy R."/>
            <person name="Gladieux P."/>
            <person name="Thoren M.H."/>
            <person name="Johannesson H."/>
        </authorList>
    </citation>
    <scope>NUCLEOTIDE SEQUENCE</scope>
    <source>
        <strain evidence="11">CBS 141.50</strain>
    </source>
</reference>
<organism evidence="11 12">
    <name type="scientific">Dichotomopilus funicola</name>
    <dbReference type="NCBI Taxonomy" id="1934379"/>
    <lineage>
        <taxon>Eukaryota</taxon>
        <taxon>Fungi</taxon>
        <taxon>Dikarya</taxon>
        <taxon>Ascomycota</taxon>
        <taxon>Pezizomycotina</taxon>
        <taxon>Sordariomycetes</taxon>
        <taxon>Sordariomycetidae</taxon>
        <taxon>Sordariales</taxon>
        <taxon>Chaetomiaceae</taxon>
        <taxon>Dichotomopilus</taxon>
    </lineage>
</organism>
<evidence type="ECO:0000313" key="12">
    <source>
        <dbReference type="Proteomes" id="UP001302676"/>
    </source>
</evidence>
<keyword evidence="7" id="KW-0472">Membrane</keyword>
<comment type="subcellular location">
    <subcellularLocation>
        <location evidence="1">Membrane</location>
        <topology evidence="1">Single-pass membrane protein</topology>
    </subcellularLocation>
</comment>
<keyword evidence="12" id="KW-1185">Reference proteome</keyword>
<dbReference type="GeneID" id="87814983"/>
<evidence type="ECO:0000313" key="11">
    <source>
        <dbReference type="EMBL" id="KAK4140240.1"/>
    </source>
</evidence>
<dbReference type="GO" id="GO:0043386">
    <property type="term" value="P:mycotoxin biosynthetic process"/>
    <property type="evidence" value="ECO:0007669"/>
    <property type="project" value="InterPro"/>
</dbReference>
<proteinExistence type="inferred from homology"/>
<dbReference type="EMBL" id="MU853636">
    <property type="protein sequence ID" value="KAK4140240.1"/>
    <property type="molecule type" value="Genomic_DNA"/>
</dbReference>
<comment type="caution">
    <text evidence="11">The sequence shown here is derived from an EMBL/GenBank/DDBJ whole genome shotgun (WGS) entry which is preliminary data.</text>
</comment>
<dbReference type="PANTHER" id="PTHR33365:SF11">
    <property type="entry name" value="TAT PATHWAY SIGNAL SEQUENCE"/>
    <property type="match status" value="1"/>
</dbReference>